<dbReference type="Proteomes" id="UP000607311">
    <property type="component" value="Unassembled WGS sequence"/>
</dbReference>
<evidence type="ECO:0008006" key="5">
    <source>
        <dbReference type="Google" id="ProtNLM"/>
    </source>
</evidence>
<feature type="compositionally biased region" description="Polar residues" evidence="1">
    <location>
        <begin position="1"/>
        <end position="17"/>
    </location>
</feature>
<feature type="region of interest" description="Disordered" evidence="1">
    <location>
        <begin position="109"/>
        <end position="133"/>
    </location>
</feature>
<feature type="transmembrane region" description="Helical" evidence="2">
    <location>
        <begin position="32"/>
        <end position="53"/>
    </location>
</feature>
<dbReference type="AlphaFoldDB" id="A0A9W5XJ71"/>
<feature type="transmembrane region" description="Helical" evidence="2">
    <location>
        <begin position="73"/>
        <end position="97"/>
    </location>
</feature>
<keyword evidence="4" id="KW-1185">Reference proteome</keyword>
<keyword evidence="2" id="KW-0472">Membrane</keyword>
<dbReference type="RefSeq" id="WP_139233164.1">
    <property type="nucleotide sequence ID" value="NZ_BOPD01000012.1"/>
</dbReference>
<evidence type="ECO:0000313" key="3">
    <source>
        <dbReference type="EMBL" id="GIJ33111.1"/>
    </source>
</evidence>
<keyword evidence="2" id="KW-0812">Transmembrane</keyword>
<proteinExistence type="predicted"/>
<evidence type="ECO:0000313" key="4">
    <source>
        <dbReference type="Proteomes" id="UP000607311"/>
    </source>
</evidence>
<comment type="caution">
    <text evidence="3">The sequence shown here is derived from an EMBL/GenBank/DDBJ whole genome shotgun (WGS) entry which is preliminary data.</text>
</comment>
<reference evidence="3" key="1">
    <citation type="submission" date="2021-01" db="EMBL/GenBank/DDBJ databases">
        <title>Whole genome shotgun sequence of Verrucosispora sediminis NBRC 107745.</title>
        <authorList>
            <person name="Komaki H."/>
            <person name="Tamura T."/>
        </authorList>
    </citation>
    <scope>NUCLEOTIDE SEQUENCE</scope>
    <source>
        <strain evidence="3">NBRC 107745</strain>
    </source>
</reference>
<evidence type="ECO:0000256" key="1">
    <source>
        <dbReference type="SAM" id="MobiDB-lite"/>
    </source>
</evidence>
<protein>
    <recommendedName>
        <fullName evidence="5">Lipopolysaccharide assembly protein A domain-containing protein</fullName>
    </recommendedName>
</protein>
<sequence>MSRFTGSARSTNVQPGPQINDRPRPVPRVRAGGSLVAFAASAVVLLLLLIFILQNGQRTEVHFFGAQGQLQMGVALLLAAVFGVLLVTVQATVRRIIQLRLLTSRHRTTSYTTNTRPDPADTDPGTDVPEGRN</sequence>
<evidence type="ECO:0000256" key="2">
    <source>
        <dbReference type="SAM" id="Phobius"/>
    </source>
</evidence>
<dbReference type="EMBL" id="BOPD01000012">
    <property type="protein sequence ID" value="GIJ33111.1"/>
    <property type="molecule type" value="Genomic_DNA"/>
</dbReference>
<organism evidence="3 4">
    <name type="scientific">Micromonospora sediminimaris</name>
    <dbReference type="NCBI Taxonomy" id="547162"/>
    <lineage>
        <taxon>Bacteria</taxon>
        <taxon>Bacillati</taxon>
        <taxon>Actinomycetota</taxon>
        <taxon>Actinomycetes</taxon>
        <taxon>Micromonosporales</taxon>
        <taxon>Micromonosporaceae</taxon>
        <taxon>Micromonospora</taxon>
    </lineage>
</organism>
<gene>
    <name evidence="3" type="ORF">Vse01_22590</name>
</gene>
<name>A0A9W5XJ71_9ACTN</name>
<feature type="region of interest" description="Disordered" evidence="1">
    <location>
        <begin position="1"/>
        <end position="26"/>
    </location>
</feature>
<keyword evidence="2" id="KW-1133">Transmembrane helix</keyword>
<dbReference type="OrthoDB" id="3380206at2"/>
<accession>A0A9W5XJ71</accession>